<dbReference type="Proteomes" id="UP001302349">
    <property type="component" value="Chromosome"/>
</dbReference>
<evidence type="ECO:0000313" key="2">
    <source>
        <dbReference type="Proteomes" id="UP001302349"/>
    </source>
</evidence>
<name>A0ABZ0IXU9_9BACT</name>
<dbReference type="EMBL" id="CP136051">
    <property type="protein sequence ID" value="WOK08954.1"/>
    <property type="molecule type" value="Genomic_DNA"/>
</dbReference>
<dbReference type="RefSeq" id="WP_317491583.1">
    <property type="nucleotide sequence ID" value="NZ_CP136051.1"/>
</dbReference>
<organism evidence="1 2">
    <name type="scientific">Imperialibacter roseus</name>
    <dbReference type="NCBI Taxonomy" id="1324217"/>
    <lineage>
        <taxon>Bacteria</taxon>
        <taxon>Pseudomonadati</taxon>
        <taxon>Bacteroidota</taxon>
        <taxon>Cytophagia</taxon>
        <taxon>Cytophagales</taxon>
        <taxon>Flammeovirgaceae</taxon>
        <taxon>Imperialibacter</taxon>
    </lineage>
</organism>
<evidence type="ECO:0000313" key="1">
    <source>
        <dbReference type="EMBL" id="WOK08954.1"/>
    </source>
</evidence>
<proteinExistence type="predicted"/>
<keyword evidence="2" id="KW-1185">Reference proteome</keyword>
<evidence type="ECO:0008006" key="3">
    <source>
        <dbReference type="Google" id="ProtNLM"/>
    </source>
</evidence>
<accession>A0ABZ0IXU9</accession>
<reference evidence="1 2" key="1">
    <citation type="journal article" date="2023" name="Microbiol. Resour. Announc.">
        <title>Complete Genome Sequence of Imperialibacter roseus strain P4T.</title>
        <authorList>
            <person name="Tizabi D.R."/>
            <person name="Bachvaroff T."/>
            <person name="Hill R.T."/>
        </authorList>
    </citation>
    <scope>NUCLEOTIDE SEQUENCE [LARGE SCALE GENOMIC DNA]</scope>
    <source>
        <strain evidence="1 2">P4T</strain>
    </source>
</reference>
<protein>
    <recommendedName>
        <fullName evidence="3">Transglutaminase-like domain-containing protein</fullName>
    </recommendedName>
</protein>
<dbReference type="InterPro" id="IPR038765">
    <property type="entry name" value="Papain-like_cys_pep_sf"/>
</dbReference>
<dbReference type="SUPFAM" id="SSF54001">
    <property type="entry name" value="Cysteine proteinases"/>
    <property type="match status" value="1"/>
</dbReference>
<gene>
    <name evidence="1" type="ORF">RT717_09940</name>
</gene>
<sequence>MKVAVRLVALFFLLFWIINILIDGLKHSEMGYEVDLCEDYTEFDSLTSDRIHYRNWDLIDYRASYCTHYRSYEDLANQSRKKRNLINPSNNEYGAYWGSVYRQLVEENDEWVSFMADSLLQTALLDSLDAASLAELTVSFVQDIPYHFISSGDCSEADATKHPCVALAKFGILSPYEFLHTLSGDCDTRAVLLFSLLRKLNFDPMIVVSYEYRHAMLALNIPSSGDHITLGRKNYYFWETTAKGWPVGMLPPDMQNIDYWEIALVNEL</sequence>